<feature type="domain" description="CxC2-like cysteine cluster KDZ transposase-associated" evidence="2">
    <location>
        <begin position="83"/>
        <end position="127"/>
    </location>
</feature>
<feature type="region of interest" description="Disordered" evidence="1">
    <location>
        <begin position="787"/>
        <end position="820"/>
    </location>
</feature>
<dbReference type="Proteomes" id="UP000807025">
    <property type="component" value="Unassembled WGS sequence"/>
</dbReference>
<reference evidence="3" key="1">
    <citation type="submission" date="2020-11" db="EMBL/GenBank/DDBJ databases">
        <authorList>
            <consortium name="DOE Joint Genome Institute"/>
            <person name="Ahrendt S."/>
            <person name="Riley R."/>
            <person name="Andreopoulos W."/>
            <person name="Labutti K."/>
            <person name="Pangilinan J."/>
            <person name="Ruiz-Duenas F.J."/>
            <person name="Barrasa J.M."/>
            <person name="Sanchez-Garcia M."/>
            <person name="Camarero S."/>
            <person name="Miyauchi S."/>
            <person name="Serrano A."/>
            <person name="Linde D."/>
            <person name="Babiker R."/>
            <person name="Drula E."/>
            <person name="Ayuso-Fernandez I."/>
            <person name="Pacheco R."/>
            <person name="Padilla G."/>
            <person name="Ferreira P."/>
            <person name="Barriuso J."/>
            <person name="Kellner H."/>
            <person name="Castanera R."/>
            <person name="Alfaro M."/>
            <person name="Ramirez L."/>
            <person name="Pisabarro A.G."/>
            <person name="Kuo A."/>
            <person name="Tritt A."/>
            <person name="Lipzen A."/>
            <person name="He G."/>
            <person name="Yan M."/>
            <person name="Ng V."/>
            <person name="Cullen D."/>
            <person name="Martin F."/>
            <person name="Rosso M.-N."/>
            <person name="Henrissat B."/>
            <person name="Hibbett D."/>
            <person name="Martinez A.T."/>
            <person name="Grigoriev I.V."/>
        </authorList>
    </citation>
    <scope>NUCLEOTIDE SEQUENCE</scope>
    <source>
        <strain evidence="3">ATCC 90797</strain>
    </source>
</reference>
<dbReference type="PANTHER" id="PTHR33096">
    <property type="entry name" value="CXC2 DOMAIN-CONTAINING PROTEIN"/>
    <property type="match status" value="1"/>
</dbReference>
<feature type="compositionally biased region" description="Acidic residues" evidence="1">
    <location>
        <begin position="811"/>
        <end position="820"/>
    </location>
</feature>
<dbReference type="OrthoDB" id="2804062at2759"/>
<keyword evidence="4" id="KW-1185">Reference proteome</keyword>
<dbReference type="InterPro" id="IPR041457">
    <property type="entry name" value="CxC2_KDZ-assoc"/>
</dbReference>
<dbReference type="EMBL" id="MU154543">
    <property type="protein sequence ID" value="KAF9497444.1"/>
    <property type="molecule type" value="Genomic_DNA"/>
</dbReference>
<organism evidence="3 4">
    <name type="scientific">Pleurotus eryngii</name>
    <name type="common">Boletus of the steppes</name>
    <dbReference type="NCBI Taxonomy" id="5323"/>
    <lineage>
        <taxon>Eukaryota</taxon>
        <taxon>Fungi</taxon>
        <taxon>Dikarya</taxon>
        <taxon>Basidiomycota</taxon>
        <taxon>Agaricomycotina</taxon>
        <taxon>Agaricomycetes</taxon>
        <taxon>Agaricomycetidae</taxon>
        <taxon>Agaricales</taxon>
        <taxon>Pleurotineae</taxon>
        <taxon>Pleurotaceae</taxon>
        <taxon>Pleurotus</taxon>
    </lineage>
</organism>
<comment type="caution">
    <text evidence="3">The sequence shown here is derived from an EMBL/GenBank/DDBJ whole genome shotgun (WGS) entry which is preliminary data.</text>
</comment>
<dbReference type="Pfam" id="PF18758">
    <property type="entry name" value="KDZ"/>
    <property type="match status" value="2"/>
</dbReference>
<sequence length="820" mass="92175">MPYQEEFLAEEIRQEGQGDAADLAKCPSCEDKGRESVNEPIYQCDDCFGGFMECATCCLEWHGHVPLHHIKKWTSTHFEKVALKDLGLRIQLGHTNMECVNPEAGTKKFTVIHMNGIHIVNVNFCNSTVDYPETSASIEVLNAFHILTLGSKMTLWAYYRSLEHMMDNLDIDTRYRAFMRMVHQYRSVKMSKRSGCGNVVGGITETSTGELAIQCFACPQPNFNLPDNWESADPDKAFLYALLVSLDANFCLKNCLKSSEGVDPGLNTRKAYFVNQEPYNAHLQKFGIQKELSTCSGFKALVFADSKFSTSLHFTGVGMCVCAWHELVRPGGVRNLQKACQYKVNFQSRMAELPLKMQLSLKVQIDWGIPKCHCPAHKIECQLPHSMNLKPGVGRTDSEGIERDWAAINPVASSTKEMGPGSHHNTLDDHFGHHNWQKTTNFGHTLRCKLCLAAAESLRQSKLFAELSDSVDGLGTIQSWKAMIEKWEQDHTTANPYIYVLQVNHATQHQVRQKLLETTGFMTEALSIEDAQRKILHDLRNADLTPLKASQMEECHIAVRKHIHTLCRIQLSLMPGINNILTSEALGMESVEAESVCLWLPLSVATEDQKSVCIEGLAEKEERLREAQCHDLLEKICALQTLKSSDLVPPVAFDINDTADHIGSNRHARSAKQMKDMAKHLREEYRQVSWIWSMDGVLGDGKDSELNNVICWKADSWWKLGEENLGQTPAQAEGAHAYALRQASIFDKLWNHFTMLWSQPLHQGSSLWAHQKDWALAAMNAAHTTEISVSTATTPRTDEEWPGAAEHHADDDDNNDESDG</sequence>
<evidence type="ECO:0000313" key="4">
    <source>
        <dbReference type="Proteomes" id="UP000807025"/>
    </source>
</evidence>
<dbReference type="PANTHER" id="PTHR33096:SF1">
    <property type="entry name" value="CXC1-LIKE CYSTEINE CLUSTER ASSOCIATED WITH KDZ TRANSPOSASES DOMAIN-CONTAINING PROTEIN"/>
    <property type="match status" value="1"/>
</dbReference>
<dbReference type="InterPro" id="IPR040521">
    <property type="entry name" value="KDZ"/>
</dbReference>
<accession>A0A9P6A438</accession>
<evidence type="ECO:0000259" key="2">
    <source>
        <dbReference type="Pfam" id="PF18803"/>
    </source>
</evidence>
<dbReference type="Pfam" id="PF18803">
    <property type="entry name" value="CxC2"/>
    <property type="match status" value="1"/>
</dbReference>
<name>A0A9P6A438_PLEER</name>
<proteinExistence type="predicted"/>
<protein>
    <recommendedName>
        <fullName evidence="2">CxC2-like cysteine cluster KDZ transposase-associated domain-containing protein</fullName>
    </recommendedName>
</protein>
<gene>
    <name evidence="3" type="ORF">BDN71DRAFT_1481675</name>
</gene>
<evidence type="ECO:0000256" key="1">
    <source>
        <dbReference type="SAM" id="MobiDB-lite"/>
    </source>
</evidence>
<dbReference type="AlphaFoldDB" id="A0A9P6A438"/>
<evidence type="ECO:0000313" key="3">
    <source>
        <dbReference type="EMBL" id="KAF9497444.1"/>
    </source>
</evidence>